<dbReference type="EMBL" id="JACTNF010000009">
    <property type="protein sequence ID" value="MBO1074908.1"/>
    <property type="molecule type" value="Genomic_DNA"/>
</dbReference>
<evidence type="ECO:0000313" key="4">
    <source>
        <dbReference type="Proteomes" id="UP001518990"/>
    </source>
</evidence>
<dbReference type="Pfam" id="PF00107">
    <property type="entry name" value="ADH_zinc_N"/>
    <property type="match status" value="1"/>
</dbReference>
<organism evidence="3 4">
    <name type="scientific">Roseomonas marmotae</name>
    <dbReference type="NCBI Taxonomy" id="2768161"/>
    <lineage>
        <taxon>Bacteria</taxon>
        <taxon>Pseudomonadati</taxon>
        <taxon>Pseudomonadota</taxon>
        <taxon>Alphaproteobacteria</taxon>
        <taxon>Acetobacterales</taxon>
        <taxon>Roseomonadaceae</taxon>
        <taxon>Roseomonas</taxon>
    </lineage>
</organism>
<dbReference type="InterPro" id="IPR036291">
    <property type="entry name" value="NAD(P)-bd_dom_sf"/>
</dbReference>
<dbReference type="Proteomes" id="UP001518990">
    <property type="component" value="Unassembled WGS sequence"/>
</dbReference>
<feature type="domain" description="Enoyl reductase (ER)" evidence="2">
    <location>
        <begin position="12"/>
        <end position="328"/>
    </location>
</feature>
<evidence type="ECO:0000256" key="1">
    <source>
        <dbReference type="ARBA" id="ARBA00022857"/>
    </source>
</evidence>
<dbReference type="SMART" id="SM00829">
    <property type="entry name" value="PKS_ER"/>
    <property type="match status" value="1"/>
</dbReference>
<dbReference type="CDD" id="cd08253">
    <property type="entry name" value="zeta_crystallin"/>
    <property type="match status" value="1"/>
</dbReference>
<dbReference type="InterPro" id="IPR020843">
    <property type="entry name" value="ER"/>
</dbReference>
<reference evidence="3 4" key="1">
    <citation type="submission" date="2020-09" db="EMBL/GenBank/DDBJ databases">
        <title>Roseomonas.</title>
        <authorList>
            <person name="Zhu W."/>
        </authorList>
    </citation>
    <scope>NUCLEOTIDE SEQUENCE [LARGE SCALE GENOMIC DNA]</scope>
    <source>
        <strain evidence="3 4">1311</strain>
    </source>
</reference>
<dbReference type="InterPro" id="IPR051603">
    <property type="entry name" value="Zinc-ADH_QOR/CCCR"/>
</dbReference>
<comment type="caution">
    <text evidence="3">The sequence shown here is derived from an EMBL/GenBank/DDBJ whole genome shotgun (WGS) entry which is preliminary data.</text>
</comment>
<dbReference type="Gene3D" id="3.40.50.720">
    <property type="entry name" value="NAD(P)-binding Rossmann-like Domain"/>
    <property type="match status" value="1"/>
</dbReference>
<protein>
    <submittedName>
        <fullName evidence="3">NADPH:quinone reductase</fullName>
    </submittedName>
</protein>
<dbReference type="InterPro" id="IPR011032">
    <property type="entry name" value="GroES-like_sf"/>
</dbReference>
<dbReference type="InterPro" id="IPR013154">
    <property type="entry name" value="ADH-like_N"/>
</dbReference>
<dbReference type="RefSeq" id="WP_207446798.1">
    <property type="nucleotide sequence ID" value="NZ_CP061091.1"/>
</dbReference>
<dbReference type="Pfam" id="PF08240">
    <property type="entry name" value="ADH_N"/>
    <property type="match status" value="1"/>
</dbReference>
<gene>
    <name evidence="3" type="ORF">IAI60_09840</name>
</gene>
<sequence length="331" mass="34514">MKAAWYERTGPAREVLRLGEMPVPEPGAGEVLVRLHASGVNPSDTKSRIGNGARANAWPRVVPHQDGAGVVEGVGPEVSEARIGQRVWLYEAQLGRAFGTAAEYVALPAGQAVPLPPGVSFEEGAALGVPAMTAHRCVFADGPVRGRTVLVTGGAGAVGYYAVQFAAQAGARVIATVGRDEHVELVQAAGAALVVNRRREDAVARVAGFCGDAEGRGLDHVVDVNFAANLPMLTGLLRRGGSIATYASDAGLEPSIPFRLLMNLNARLHFVLVYTMGDEAHRAAAAAITEGLEGGTLRHRLGARFPLERIAEAHEVVEAGGAPGKVIITLP</sequence>
<evidence type="ECO:0000313" key="3">
    <source>
        <dbReference type="EMBL" id="MBO1074908.1"/>
    </source>
</evidence>
<evidence type="ECO:0000259" key="2">
    <source>
        <dbReference type="SMART" id="SM00829"/>
    </source>
</evidence>
<accession>A0ABS3KBQ3</accession>
<dbReference type="Gene3D" id="3.90.180.10">
    <property type="entry name" value="Medium-chain alcohol dehydrogenases, catalytic domain"/>
    <property type="match status" value="1"/>
</dbReference>
<dbReference type="PANTHER" id="PTHR44154">
    <property type="entry name" value="QUINONE OXIDOREDUCTASE"/>
    <property type="match status" value="1"/>
</dbReference>
<dbReference type="SUPFAM" id="SSF50129">
    <property type="entry name" value="GroES-like"/>
    <property type="match status" value="1"/>
</dbReference>
<keyword evidence="1" id="KW-0521">NADP</keyword>
<name>A0ABS3KBQ3_9PROT</name>
<proteinExistence type="predicted"/>
<keyword evidence="4" id="KW-1185">Reference proteome</keyword>
<dbReference type="PANTHER" id="PTHR44154:SF1">
    <property type="entry name" value="QUINONE OXIDOREDUCTASE"/>
    <property type="match status" value="1"/>
</dbReference>
<dbReference type="InterPro" id="IPR013149">
    <property type="entry name" value="ADH-like_C"/>
</dbReference>
<dbReference type="SUPFAM" id="SSF51735">
    <property type="entry name" value="NAD(P)-binding Rossmann-fold domains"/>
    <property type="match status" value="1"/>
</dbReference>